<evidence type="ECO:0000313" key="4">
    <source>
        <dbReference type="EMBL" id="KKO20997.1"/>
    </source>
</evidence>
<dbReference type="AlphaFoldDB" id="A0A0M2UYU8"/>
<feature type="domain" description="Fido" evidence="3">
    <location>
        <begin position="51"/>
        <end position="198"/>
    </location>
</feature>
<dbReference type="EMBL" id="LAQJ01000032">
    <property type="protein sequence ID" value="KKO20997.1"/>
    <property type="molecule type" value="Genomic_DNA"/>
</dbReference>
<organism evidence="4 5">
    <name type="scientific">Candidatus Brocadia fulgida</name>
    <dbReference type="NCBI Taxonomy" id="380242"/>
    <lineage>
        <taxon>Bacteria</taxon>
        <taxon>Pseudomonadati</taxon>
        <taxon>Planctomycetota</taxon>
        <taxon>Candidatus Brocadiia</taxon>
        <taxon>Candidatus Brocadiales</taxon>
        <taxon>Candidatus Brocadiaceae</taxon>
        <taxon>Candidatus Brocadia</taxon>
    </lineage>
</organism>
<name>A0A0M2UYU8_9BACT</name>
<keyword evidence="5" id="KW-1185">Reference proteome</keyword>
<dbReference type="InterPro" id="IPR003812">
    <property type="entry name" value="Fido"/>
</dbReference>
<proteinExistence type="predicted"/>
<reference evidence="4 5" key="1">
    <citation type="journal article" date="2013" name="BMC Microbiol.">
        <title>Identification of the type II cytochrome c maturation pathway in anammox bacteria by comparative genomics.</title>
        <authorList>
            <person name="Ferousi C."/>
            <person name="Speth D.R."/>
            <person name="Reimann J."/>
            <person name="Op den Camp H.J."/>
            <person name="Allen J.W."/>
            <person name="Keltjens J.T."/>
            <person name="Jetten M.S."/>
        </authorList>
    </citation>
    <scope>NUCLEOTIDE SEQUENCE [LARGE SCALE GENOMIC DNA]</scope>
    <source>
        <strain evidence="4">RU1</strain>
    </source>
</reference>
<evidence type="ECO:0000256" key="1">
    <source>
        <dbReference type="PIRSR" id="PIRSR640198-1"/>
    </source>
</evidence>
<evidence type="ECO:0000313" key="5">
    <source>
        <dbReference type="Proteomes" id="UP000034954"/>
    </source>
</evidence>
<dbReference type="Gene3D" id="1.10.3290.10">
    <property type="entry name" value="Fido-like domain"/>
    <property type="match status" value="1"/>
</dbReference>
<accession>A0A0M2UYU8</accession>
<dbReference type="PROSITE" id="PS51459">
    <property type="entry name" value="FIDO"/>
    <property type="match status" value="1"/>
</dbReference>
<feature type="binding site" evidence="2">
    <location>
        <begin position="138"/>
        <end position="145"/>
    </location>
    <ligand>
        <name>ATP</name>
        <dbReference type="ChEBI" id="CHEBI:30616"/>
    </ligand>
</feature>
<dbReference type="PANTHER" id="PTHR13504">
    <property type="entry name" value="FIDO DOMAIN-CONTAINING PROTEIN DDB_G0283145"/>
    <property type="match status" value="1"/>
</dbReference>
<protein>
    <submittedName>
        <fullName evidence="4">Fic/DOC family protein</fullName>
    </submittedName>
</protein>
<keyword evidence="2" id="KW-0547">Nucleotide-binding</keyword>
<sequence>MGEEAGQLGSTRSFETVEGALTYPEVSEKLAVSLAQILARLLKTPPHEIIITPEWLCRKHQELAGHLFPEWAGRFRTTNVMVGTLEPPAYYKVPLLVHSFCDDLAERLRHVDEGNLPDIAAFLAWVDWRFQWVHPFKDFNGRIGRLALAALLYKLALPPVETAPTEPEMRREYLEALRAGDAGNLDPLQKIWIRRLGEAI</sequence>
<dbReference type="InterPro" id="IPR036597">
    <property type="entry name" value="Fido-like_dom_sf"/>
</dbReference>
<evidence type="ECO:0000259" key="3">
    <source>
        <dbReference type="PROSITE" id="PS51459"/>
    </source>
</evidence>
<gene>
    <name evidence="4" type="ORF">BROFUL_00280</name>
</gene>
<comment type="caution">
    <text evidence="4">The sequence shown here is derived from an EMBL/GenBank/DDBJ whole genome shotgun (WGS) entry which is preliminary data.</text>
</comment>
<dbReference type="Pfam" id="PF02661">
    <property type="entry name" value="Fic"/>
    <property type="match status" value="1"/>
</dbReference>
<dbReference type="GO" id="GO:0005524">
    <property type="term" value="F:ATP binding"/>
    <property type="evidence" value="ECO:0007669"/>
    <property type="project" value="UniProtKB-KW"/>
</dbReference>
<dbReference type="PANTHER" id="PTHR13504:SF38">
    <property type="entry name" value="FIDO DOMAIN-CONTAINING PROTEIN"/>
    <property type="match status" value="1"/>
</dbReference>
<dbReference type="SUPFAM" id="SSF140931">
    <property type="entry name" value="Fic-like"/>
    <property type="match status" value="1"/>
</dbReference>
<evidence type="ECO:0000256" key="2">
    <source>
        <dbReference type="PIRSR" id="PIRSR640198-2"/>
    </source>
</evidence>
<keyword evidence="2" id="KW-0067">ATP-binding</keyword>
<dbReference type="Proteomes" id="UP000034954">
    <property type="component" value="Unassembled WGS sequence"/>
</dbReference>
<dbReference type="InterPro" id="IPR040198">
    <property type="entry name" value="Fido_containing"/>
</dbReference>
<feature type="active site" evidence="1">
    <location>
        <position position="134"/>
    </location>
</feature>